<gene>
    <name evidence="4" type="ORF">D2962_06835</name>
</gene>
<organism evidence="4 5">
    <name type="scientific">Biomaibacter acetigenes</name>
    <dbReference type="NCBI Taxonomy" id="2316383"/>
    <lineage>
        <taxon>Bacteria</taxon>
        <taxon>Bacillati</taxon>
        <taxon>Bacillota</taxon>
        <taxon>Clostridia</taxon>
        <taxon>Thermosediminibacterales</taxon>
        <taxon>Tepidanaerobacteraceae</taxon>
        <taxon>Biomaibacter</taxon>
    </lineage>
</organism>
<dbReference type="KEGG" id="bacg:D2962_06835"/>
<keyword evidence="5" id="KW-1185">Reference proteome</keyword>
<evidence type="ECO:0000256" key="3">
    <source>
        <dbReference type="SAM" id="SignalP"/>
    </source>
</evidence>
<feature type="compositionally biased region" description="Basic and acidic residues" evidence="1">
    <location>
        <begin position="388"/>
        <end position="398"/>
    </location>
</feature>
<dbReference type="InterPro" id="IPR010897">
    <property type="entry name" value="Spore_II_P"/>
</dbReference>
<keyword evidence="3" id="KW-0732">Signal</keyword>
<accession>A0A3G2R4I3</accession>
<dbReference type="RefSeq" id="WP_122014566.1">
    <property type="nucleotide sequence ID" value="NZ_CP033169.1"/>
</dbReference>
<keyword evidence="2" id="KW-0812">Transmembrane</keyword>
<evidence type="ECO:0000313" key="5">
    <source>
        <dbReference type="Proteomes" id="UP000280960"/>
    </source>
</evidence>
<name>A0A3G2R4I3_9FIRM</name>
<proteinExistence type="predicted"/>
<dbReference type="Pfam" id="PF07454">
    <property type="entry name" value="SpoIIP"/>
    <property type="match status" value="1"/>
</dbReference>
<sequence length="404" mass="44239">MMKGIIKTIAVSLLFALTLYTFCSMALAEEEKEDGYFTVYEEGTNKKIFATSMIVSIGDQYLDEENNFYEVVKVSGDKAYARFKQKVDIERSLDYPEAKAMAAAAQEDYNTLKAAELKKDRVIAIYHTHSDESYIPTDGTSSIPYKGGIFKVGDSLTAALERKGIKVTHSLKPHDPHDSMAYQRSRRTAMDLLKNGPDALVDVHRDAVPAEEYQGNVNGRPLAKVRLVVGRQNPQMSTINNFAWQLKANADRKYPGLVKGIFYGKGGYNQDLFPHSILIEAGTYTNSRYKAEDGADIMADVLATTIYGPDYQKKVTPGGGTTTQIPGEGGGAARALGWIVGIAIVGVGAYIFISTGGWNELSAKVRRFAGSEFANFLGNIRKIGSSSKKGEDSGKNDNDNDINE</sequence>
<reference evidence="4 5" key="1">
    <citation type="submission" date="2018-10" db="EMBL/GenBank/DDBJ databases">
        <authorList>
            <person name="Zhang X."/>
        </authorList>
    </citation>
    <scope>NUCLEOTIDE SEQUENCE [LARGE SCALE GENOMIC DNA]</scope>
    <source>
        <strain evidence="4 5">SK-G1</strain>
    </source>
</reference>
<evidence type="ECO:0000313" key="4">
    <source>
        <dbReference type="EMBL" id="AYO30373.1"/>
    </source>
</evidence>
<feature type="transmembrane region" description="Helical" evidence="2">
    <location>
        <begin position="335"/>
        <end position="358"/>
    </location>
</feature>
<dbReference type="NCBIfam" id="TIGR02867">
    <property type="entry name" value="spore_II_P"/>
    <property type="match status" value="1"/>
</dbReference>
<feature type="region of interest" description="Disordered" evidence="1">
    <location>
        <begin position="384"/>
        <end position="404"/>
    </location>
</feature>
<keyword evidence="2" id="KW-0472">Membrane</keyword>
<keyword evidence="2" id="KW-1133">Transmembrane helix</keyword>
<dbReference type="EMBL" id="CP033169">
    <property type="protein sequence ID" value="AYO30373.1"/>
    <property type="molecule type" value="Genomic_DNA"/>
</dbReference>
<evidence type="ECO:0000256" key="1">
    <source>
        <dbReference type="SAM" id="MobiDB-lite"/>
    </source>
</evidence>
<dbReference type="Proteomes" id="UP000280960">
    <property type="component" value="Chromosome"/>
</dbReference>
<feature type="signal peptide" evidence="3">
    <location>
        <begin position="1"/>
        <end position="28"/>
    </location>
</feature>
<evidence type="ECO:0000256" key="2">
    <source>
        <dbReference type="SAM" id="Phobius"/>
    </source>
</evidence>
<feature type="chain" id="PRO_5018086769" evidence="3">
    <location>
        <begin position="29"/>
        <end position="404"/>
    </location>
</feature>
<protein>
    <submittedName>
        <fullName evidence="4">Stage II sporulation protein P</fullName>
    </submittedName>
</protein>
<dbReference type="AlphaFoldDB" id="A0A3G2R4I3"/>